<dbReference type="InterPro" id="IPR014014">
    <property type="entry name" value="RNA_helicase_DEAD_Q_motif"/>
</dbReference>
<keyword evidence="4 7" id="KW-0067">ATP-binding</keyword>
<dbReference type="CDD" id="cd18787">
    <property type="entry name" value="SF2_C_DEAD"/>
    <property type="match status" value="1"/>
</dbReference>
<dbReference type="CDD" id="cd00268">
    <property type="entry name" value="DEADc"/>
    <property type="match status" value="1"/>
</dbReference>
<dbReference type="GO" id="GO:0005829">
    <property type="term" value="C:cytosol"/>
    <property type="evidence" value="ECO:0007669"/>
    <property type="project" value="TreeGrafter"/>
</dbReference>
<dbReference type="InterPro" id="IPR014001">
    <property type="entry name" value="Helicase_ATP-bd"/>
</dbReference>
<evidence type="ECO:0000256" key="1">
    <source>
        <dbReference type="ARBA" id="ARBA00022741"/>
    </source>
</evidence>
<dbReference type="PROSITE" id="PS00039">
    <property type="entry name" value="DEAD_ATP_HELICASE"/>
    <property type="match status" value="1"/>
</dbReference>
<sequence>MMTNFDDFVLPQALLRGVAKAGFQTPTAVQEQVIPAALAGRDLMVSAATGTGKTAAFLLPMIERILQEQRPRDGLRALILVPTRELARQIQDHFMRLASYTRLTLEVIIGGESKAVQVARLRKNPDILVATPGRLLEFLELGEAELKDLDVLVLDEADRMLDLGFGQDVLAIIGHTNPDRQSMLFSATLHQRGLRQITERLMKDPLVLTIDPVRSHPPQILHQLVLSDDPTHKREQLTWLLRHDSCEKTLVFTNTRIAASALGEQLIAAGLRVAVLHGELDQRERNRVIALLQSGRVNTLIATDVAARGLDIPGVQCVINLDVPRCGDDYLHRTGRTGRAGAAGVAISLVIPTEWNHFQSIERYLDLSFERRHIEGLKARFKARRSGTRSKKKTKETSAAALASAANAARQKDRHRDRKNIGKRRQPSGARGVESGHAPLRKRGPADTDPVTSERRDHEE</sequence>
<name>A0A9X1BA01_9GAMM</name>
<comment type="caution">
    <text evidence="12">The sequence shown here is derived from an EMBL/GenBank/DDBJ whole genome shotgun (WGS) entry which is preliminary data.</text>
</comment>
<dbReference type="Pfam" id="PF00271">
    <property type="entry name" value="Helicase_C"/>
    <property type="match status" value="1"/>
</dbReference>
<feature type="compositionally biased region" description="Basic residues" evidence="8">
    <location>
        <begin position="382"/>
        <end position="394"/>
    </location>
</feature>
<reference evidence="12 13" key="1">
    <citation type="journal article" date="2020" name="Microorganisms">
        <title>Osmotic Adaptation and Compatible Solute Biosynthesis of Phototrophic Bacteria as Revealed from Genome Analyses.</title>
        <authorList>
            <person name="Imhoff J.F."/>
            <person name="Rahn T."/>
            <person name="Kunzel S."/>
            <person name="Keller A."/>
            <person name="Neulinger S.C."/>
        </authorList>
    </citation>
    <scope>NUCLEOTIDE SEQUENCE [LARGE SCALE GENOMIC DNA]</scope>
    <source>
        <strain evidence="12 13">DSM 21303</strain>
    </source>
</reference>
<dbReference type="PANTHER" id="PTHR47959">
    <property type="entry name" value="ATP-DEPENDENT RNA HELICASE RHLE-RELATED"/>
    <property type="match status" value="1"/>
</dbReference>
<evidence type="ECO:0000256" key="4">
    <source>
        <dbReference type="ARBA" id="ARBA00022840"/>
    </source>
</evidence>
<dbReference type="PROSITE" id="PS51194">
    <property type="entry name" value="HELICASE_CTER"/>
    <property type="match status" value="1"/>
</dbReference>
<dbReference type="Gene3D" id="3.40.50.300">
    <property type="entry name" value="P-loop containing nucleotide triphosphate hydrolases"/>
    <property type="match status" value="2"/>
</dbReference>
<accession>A0A9X1BA01</accession>
<dbReference type="GO" id="GO:0016787">
    <property type="term" value="F:hydrolase activity"/>
    <property type="evidence" value="ECO:0007669"/>
    <property type="project" value="UniProtKB-KW"/>
</dbReference>
<dbReference type="GO" id="GO:0005524">
    <property type="term" value="F:ATP binding"/>
    <property type="evidence" value="ECO:0007669"/>
    <property type="project" value="UniProtKB-KW"/>
</dbReference>
<dbReference type="AlphaFoldDB" id="A0A9X1BA01"/>
<evidence type="ECO:0000256" key="5">
    <source>
        <dbReference type="ARBA" id="ARBA00038437"/>
    </source>
</evidence>
<evidence type="ECO:0000259" key="9">
    <source>
        <dbReference type="PROSITE" id="PS51192"/>
    </source>
</evidence>
<evidence type="ECO:0000256" key="7">
    <source>
        <dbReference type="RuleBase" id="RU000492"/>
    </source>
</evidence>
<feature type="short sequence motif" description="Q motif" evidence="6">
    <location>
        <begin position="3"/>
        <end position="31"/>
    </location>
</feature>
<dbReference type="PROSITE" id="PS51192">
    <property type="entry name" value="HELICASE_ATP_BIND_1"/>
    <property type="match status" value="1"/>
</dbReference>
<feature type="domain" description="Helicase C-terminal" evidence="10">
    <location>
        <begin position="236"/>
        <end position="385"/>
    </location>
</feature>
<evidence type="ECO:0000259" key="11">
    <source>
        <dbReference type="PROSITE" id="PS51195"/>
    </source>
</evidence>
<evidence type="ECO:0000313" key="12">
    <source>
        <dbReference type="EMBL" id="MBK1645605.1"/>
    </source>
</evidence>
<gene>
    <name evidence="12" type="ORF">CKO25_13310</name>
</gene>
<dbReference type="RefSeq" id="WP_200388419.1">
    <property type="nucleotide sequence ID" value="NZ_NRSD01000014.1"/>
</dbReference>
<feature type="domain" description="Helicase ATP-binding" evidence="9">
    <location>
        <begin position="34"/>
        <end position="207"/>
    </location>
</feature>
<keyword evidence="2 7" id="KW-0378">Hydrolase</keyword>
<dbReference type="Proteomes" id="UP001138802">
    <property type="component" value="Unassembled WGS sequence"/>
</dbReference>
<proteinExistence type="inferred from homology"/>
<dbReference type="InterPro" id="IPR001650">
    <property type="entry name" value="Helicase_C-like"/>
</dbReference>
<feature type="compositionally biased region" description="Low complexity" evidence="8">
    <location>
        <begin position="397"/>
        <end position="409"/>
    </location>
</feature>
<dbReference type="PANTHER" id="PTHR47959:SF3">
    <property type="entry name" value="ATP-DEPENDENT RNA HELICASE SRMB"/>
    <property type="match status" value="1"/>
</dbReference>
<dbReference type="InterPro" id="IPR011545">
    <property type="entry name" value="DEAD/DEAH_box_helicase_dom"/>
</dbReference>
<feature type="region of interest" description="Disordered" evidence="8">
    <location>
        <begin position="382"/>
        <end position="460"/>
    </location>
</feature>
<dbReference type="GO" id="GO:0003724">
    <property type="term" value="F:RNA helicase activity"/>
    <property type="evidence" value="ECO:0007669"/>
    <property type="project" value="InterPro"/>
</dbReference>
<dbReference type="SMART" id="SM00487">
    <property type="entry name" value="DEXDc"/>
    <property type="match status" value="1"/>
</dbReference>
<evidence type="ECO:0000256" key="8">
    <source>
        <dbReference type="SAM" id="MobiDB-lite"/>
    </source>
</evidence>
<comment type="similarity">
    <text evidence="5 7">Belongs to the DEAD box helicase family.</text>
</comment>
<dbReference type="EMBL" id="NRSD01000014">
    <property type="protein sequence ID" value="MBK1645605.1"/>
    <property type="molecule type" value="Genomic_DNA"/>
</dbReference>
<dbReference type="PROSITE" id="PS51195">
    <property type="entry name" value="Q_MOTIF"/>
    <property type="match status" value="1"/>
</dbReference>
<dbReference type="InterPro" id="IPR000629">
    <property type="entry name" value="RNA-helicase_DEAD-box_CS"/>
</dbReference>
<dbReference type="GO" id="GO:0003676">
    <property type="term" value="F:nucleic acid binding"/>
    <property type="evidence" value="ECO:0007669"/>
    <property type="project" value="InterPro"/>
</dbReference>
<dbReference type="InterPro" id="IPR050079">
    <property type="entry name" value="DEAD_box_RNA_helicase"/>
</dbReference>
<keyword evidence="13" id="KW-1185">Reference proteome</keyword>
<protein>
    <submittedName>
        <fullName evidence="12">RNA helicase</fullName>
    </submittedName>
</protein>
<evidence type="ECO:0000313" key="13">
    <source>
        <dbReference type="Proteomes" id="UP001138802"/>
    </source>
</evidence>
<dbReference type="SUPFAM" id="SSF52540">
    <property type="entry name" value="P-loop containing nucleoside triphosphate hydrolases"/>
    <property type="match status" value="1"/>
</dbReference>
<evidence type="ECO:0000256" key="2">
    <source>
        <dbReference type="ARBA" id="ARBA00022801"/>
    </source>
</evidence>
<feature type="domain" description="DEAD-box RNA helicase Q" evidence="11">
    <location>
        <begin position="3"/>
        <end position="31"/>
    </location>
</feature>
<evidence type="ECO:0000259" key="10">
    <source>
        <dbReference type="PROSITE" id="PS51194"/>
    </source>
</evidence>
<dbReference type="InterPro" id="IPR044742">
    <property type="entry name" value="DEAD/DEAH_RhlB"/>
</dbReference>
<dbReference type="Pfam" id="PF00270">
    <property type="entry name" value="DEAD"/>
    <property type="match status" value="1"/>
</dbReference>
<keyword evidence="3 7" id="KW-0347">Helicase</keyword>
<dbReference type="SMART" id="SM00490">
    <property type="entry name" value="HELICc"/>
    <property type="match status" value="1"/>
</dbReference>
<evidence type="ECO:0000256" key="6">
    <source>
        <dbReference type="PROSITE-ProRule" id="PRU00552"/>
    </source>
</evidence>
<organism evidence="12 13">
    <name type="scientific">Thiocapsa imhoffii</name>
    <dbReference type="NCBI Taxonomy" id="382777"/>
    <lineage>
        <taxon>Bacteria</taxon>
        <taxon>Pseudomonadati</taxon>
        <taxon>Pseudomonadota</taxon>
        <taxon>Gammaproteobacteria</taxon>
        <taxon>Chromatiales</taxon>
        <taxon>Chromatiaceae</taxon>
        <taxon>Thiocapsa</taxon>
    </lineage>
</organism>
<feature type="compositionally biased region" description="Basic residues" evidence="8">
    <location>
        <begin position="412"/>
        <end position="426"/>
    </location>
</feature>
<keyword evidence="1 7" id="KW-0547">Nucleotide-binding</keyword>
<dbReference type="InterPro" id="IPR027417">
    <property type="entry name" value="P-loop_NTPase"/>
</dbReference>
<evidence type="ECO:0000256" key="3">
    <source>
        <dbReference type="ARBA" id="ARBA00022806"/>
    </source>
</evidence>